<feature type="active site" description="Nucleophile" evidence="5">
    <location>
        <position position="49"/>
    </location>
</feature>
<dbReference type="Pfam" id="PF01509">
    <property type="entry name" value="TruB_N"/>
    <property type="match status" value="1"/>
</dbReference>
<dbReference type="Gene3D" id="3.30.2350.10">
    <property type="entry name" value="Pseudouridine synthase"/>
    <property type="match status" value="1"/>
</dbReference>
<dbReference type="GO" id="GO:0003723">
    <property type="term" value="F:RNA binding"/>
    <property type="evidence" value="ECO:0007669"/>
    <property type="project" value="InterPro"/>
</dbReference>
<dbReference type="AlphaFoldDB" id="A0A0C5J190"/>
<evidence type="ECO:0000259" key="8">
    <source>
        <dbReference type="Pfam" id="PF16198"/>
    </source>
</evidence>
<dbReference type="SUPFAM" id="SSF88697">
    <property type="entry name" value="PUA domain-like"/>
    <property type="match status" value="1"/>
</dbReference>
<dbReference type="RefSeq" id="WP_202634935.1">
    <property type="nucleotide sequence ID" value="NZ_CP010554.1"/>
</dbReference>
<feature type="domain" description="tRNA pseudouridine synthase II TruB subfamily 1 C-terminal" evidence="7">
    <location>
        <begin position="246"/>
        <end position="298"/>
    </location>
</feature>
<gene>
    <name evidence="5" type="primary">truB</name>
    <name evidence="9" type="ORF">PG1C_11480</name>
</gene>
<evidence type="ECO:0000256" key="4">
    <source>
        <dbReference type="ARBA" id="ARBA00023235"/>
    </source>
</evidence>
<dbReference type="InterPro" id="IPR036974">
    <property type="entry name" value="PUA_sf"/>
</dbReference>
<dbReference type="HOGENOM" id="CLU_032087_0_3_4"/>
<dbReference type="EMBL" id="CP010554">
    <property type="protein sequence ID" value="AJP48882.1"/>
    <property type="molecule type" value="Genomic_DNA"/>
</dbReference>
<dbReference type="InterPro" id="IPR015947">
    <property type="entry name" value="PUA-like_sf"/>
</dbReference>
<organism evidence="9 10">
    <name type="scientific">Rugosibacter aromaticivorans</name>
    <dbReference type="NCBI Taxonomy" id="1565605"/>
    <lineage>
        <taxon>Bacteria</taxon>
        <taxon>Pseudomonadati</taxon>
        <taxon>Pseudomonadota</taxon>
        <taxon>Betaproteobacteria</taxon>
        <taxon>Nitrosomonadales</taxon>
        <taxon>Sterolibacteriaceae</taxon>
        <taxon>Rugosibacter</taxon>
    </lineage>
</organism>
<dbReference type="Pfam" id="PF16198">
    <property type="entry name" value="TruB_C_2"/>
    <property type="match status" value="1"/>
</dbReference>
<dbReference type="InterPro" id="IPR014780">
    <property type="entry name" value="tRNA_psdUridine_synth_TruB"/>
</dbReference>
<keyword evidence="4 5" id="KW-0413">Isomerase</keyword>
<dbReference type="GO" id="GO:1990481">
    <property type="term" value="P:mRNA pseudouridine synthesis"/>
    <property type="evidence" value="ECO:0007669"/>
    <property type="project" value="TreeGrafter"/>
</dbReference>
<dbReference type="KEGG" id="rbu:PG1C_11480"/>
<dbReference type="InterPro" id="IPR032819">
    <property type="entry name" value="TruB_C"/>
</dbReference>
<reference evidence="9 10" key="1">
    <citation type="journal article" date="2015" name="Genome Announc.">
        <title>Complete Genome Sequence of a Novel Bacterium within the Family Rhodocyclaceae That Degrades Polycyclic Aromatic Hydrocarbons.</title>
        <authorList>
            <person name="Singleton D.R."/>
            <person name="Dickey A.N."/>
            <person name="Scholl E.H."/>
            <person name="Wright F.A."/>
            <person name="Aitken M.D."/>
        </authorList>
    </citation>
    <scope>NUCLEOTIDE SEQUENCE [LARGE SCALE GENOMIC DNA]</scope>
    <source>
        <strain evidence="10">PG1-Ca6</strain>
    </source>
</reference>
<comment type="function">
    <text evidence="5">Responsible for synthesis of pseudouridine from uracil-55 in the psi GC loop of transfer RNAs.</text>
</comment>
<dbReference type="PATRIC" id="fig|1565605.3.peg.2440"/>
<dbReference type="PANTHER" id="PTHR13767">
    <property type="entry name" value="TRNA-PSEUDOURIDINE SYNTHASE"/>
    <property type="match status" value="1"/>
</dbReference>
<protein>
    <recommendedName>
        <fullName evidence="5">tRNA pseudouridine synthase B</fullName>
        <ecNumber evidence="5">5.4.99.25</ecNumber>
    </recommendedName>
    <alternativeName>
        <fullName evidence="5">tRNA pseudouridine(55) synthase</fullName>
        <shortName evidence="5">Psi55 synthase</shortName>
    </alternativeName>
    <alternativeName>
        <fullName evidence="5">tRNA pseudouridylate synthase</fullName>
    </alternativeName>
    <alternativeName>
        <fullName evidence="5">tRNA-uridine isomerase</fullName>
    </alternativeName>
</protein>
<evidence type="ECO:0000259" key="6">
    <source>
        <dbReference type="Pfam" id="PF01509"/>
    </source>
</evidence>
<dbReference type="SUPFAM" id="SSF55120">
    <property type="entry name" value="Pseudouridine synthase"/>
    <property type="match status" value="1"/>
</dbReference>
<evidence type="ECO:0000256" key="2">
    <source>
        <dbReference type="ARBA" id="ARBA00005642"/>
    </source>
</evidence>
<comment type="similarity">
    <text evidence="2 5">Belongs to the pseudouridine synthase TruB family. Type 1 subfamily.</text>
</comment>
<dbReference type="GO" id="GO:0160148">
    <property type="term" value="F:tRNA pseudouridine(55) synthase activity"/>
    <property type="evidence" value="ECO:0007669"/>
    <property type="project" value="UniProtKB-EC"/>
</dbReference>
<evidence type="ECO:0000256" key="1">
    <source>
        <dbReference type="ARBA" id="ARBA00000385"/>
    </source>
</evidence>
<dbReference type="HAMAP" id="MF_01080">
    <property type="entry name" value="TruB_bact"/>
    <property type="match status" value="1"/>
</dbReference>
<proteinExistence type="inferred from homology"/>
<dbReference type="GO" id="GO:0031119">
    <property type="term" value="P:tRNA pseudouridine synthesis"/>
    <property type="evidence" value="ECO:0007669"/>
    <property type="project" value="UniProtKB-UniRule"/>
</dbReference>
<dbReference type="InterPro" id="IPR020103">
    <property type="entry name" value="PsdUridine_synth_cat_dom_sf"/>
</dbReference>
<dbReference type="Gene3D" id="2.30.130.10">
    <property type="entry name" value="PUA domain"/>
    <property type="match status" value="1"/>
</dbReference>
<evidence type="ECO:0000313" key="9">
    <source>
        <dbReference type="EMBL" id="AJP48882.1"/>
    </source>
</evidence>
<dbReference type="Pfam" id="PF09157">
    <property type="entry name" value="TruB-C_2"/>
    <property type="match status" value="1"/>
</dbReference>
<keyword evidence="3 5" id="KW-0819">tRNA processing</keyword>
<dbReference type="InterPro" id="IPR002501">
    <property type="entry name" value="PsdUridine_synth_N"/>
</dbReference>
<accession>A0A0C5J190</accession>
<feature type="domain" description="Pseudouridine synthase II N-terminal" evidence="6">
    <location>
        <begin position="34"/>
        <end position="181"/>
    </location>
</feature>
<name>A0A0C5J190_9PROT</name>
<keyword evidence="10" id="KW-1185">Reference proteome</keyword>
<dbReference type="Proteomes" id="UP000061603">
    <property type="component" value="Chromosome"/>
</dbReference>
<dbReference type="CDD" id="cd02573">
    <property type="entry name" value="PseudoU_synth_EcTruB"/>
    <property type="match status" value="1"/>
</dbReference>
<feature type="domain" description="tRNA pseudouridylate synthase B C-terminal" evidence="8">
    <location>
        <begin position="182"/>
        <end position="239"/>
    </location>
</feature>
<dbReference type="STRING" id="1565605.PG1C_11480"/>
<dbReference type="PANTHER" id="PTHR13767:SF2">
    <property type="entry name" value="PSEUDOURIDYLATE SYNTHASE TRUB1"/>
    <property type="match status" value="1"/>
</dbReference>
<sequence length="303" mass="33282">MNAPRRLPRRRLDGVLLLDKSSGVSSNYALQAARRFYNADKAGHTGTLDPLATGLLPLCFGEATKFSSALLDADKHYVATVQLGITTDTADAEGVVLVRRPVTTTHADLEQVLTLFQGDIEQIPPMHSALKRDGKPLYAYAREGIVVERAPRQVRIYQIRLLEWADERFVFEVRCSKGTYVRTLAADIGEKLGCGGHLIALRRTGIGALDVTQAHTITALESLDSQARDALLLPPDALLPDLSIARLDAVNAAKVRQGRAIRWSGEMGTRIKVYDADNHFMGVCQMMPDGWLQPQRLVSVATQ</sequence>
<dbReference type="InterPro" id="IPR015240">
    <property type="entry name" value="tRNA_sdUridine_synth_fam1_C"/>
</dbReference>
<evidence type="ECO:0000313" key="10">
    <source>
        <dbReference type="Proteomes" id="UP000061603"/>
    </source>
</evidence>
<comment type="catalytic activity">
    <reaction evidence="1 5">
        <text>uridine(55) in tRNA = pseudouridine(55) in tRNA</text>
        <dbReference type="Rhea" id="RHEA:42532"/>
        <dbReference type="Rhea" id="RHEA-COMP:10101"/>
        <dbReference type="Rhea" id="RHEA-COMP:10102"/>
        <dbReference type="ChEBI" id="CHEBI:65314"/>
        <dbReference type="ChEBI" id="CHEBI:65315"/>
        <dbReference type="EC" id="5.4.99.25"/>
    </reaction>
</comment>
<dbReference type="NCBIfam" id="TIGR00431">
    <property type="entry name" value="TruB"/>
    <property type="match status" value="1"/>
</dbReference>
<evidence type="ECO:0000256" key="3">
    <source>
        <dbReference type="ARBA" id="ARBA00022694"/>
    </source>
</evidence>
<dbReference type="CDD" id="cd21152">
    <property type="entry name" value="PUA_TruB_bacterial"/>
    <property type="match status" value="1"/>
</dbReference>
<evidence type="ECO:0000256" key="5">
    <source>
        <dbReference type="HAMAP-Rule" id="MF_01080"/>
    </source>
</evidence>
<evidence type="ECO:0000259" key="7">
    <source>
        <dbReference type="Pfam" id="PF09157"/>
    </source>
</evidence>
<dbReference type="EC" id="5.4.99.25" evidence="5"/>